<name>A0A5B7J689_PORTR</name>
<gene>
    <name evidence="1" type="ORF">E2C01_082872</name>
</gene>
<dbReference type="AlphaFoldDB" id="A0A5B7J689"/>
<evidence type="ECO:0000313" key="2">
    <source>
        <dbReference type="Proteomes" id="UP000324222"/>
    </source>
</evidence>
<reference evidence="1 2" key="1">
    <citation type="submission" date="2019-05" db="EMBL/GenBank/DDBJ databases">
        <title>Another draft genome of Portunus trituberculatus and its Hox gene families provides insights of decapod evolution.</title>
        <authorList>
            <person name="Jeong J.-H."/>
            <person name="Song I."/>
            <person name="Kim S."/>
            <person name="Choi T."/>
            <person name="Kim D."/>
            <person name="Ryu S."/>
            <person name="Kim W."/>
        </authorList>
    </citation>
    <scope>NUCLEOTIDE SEQUENCE [LARGE SCALE GENOMIC DNA]</scope>
    <source>
        <tissue evidence="1">Muscle</tissue>
    </source>
</reference>
<evidence type="ECO:0000313" key="1">
    <source>
        <dbReference type="EMBL" id="MPC87984.1"/>
    </source>
</evidence>
<dbReference type="Proteomes" id="UP000324222">
    <property type="component" value="Unassembled WGS sequence"/>
</dbReference>
<protein>
    <submittedName>
        <fullName evidence="1">Uncharacterized protein</fullName>
    </submittedName>
</protein>
<organism evidence="1 2">
    <name type="scientific">Portunus trituberculatus</name>
    <name type="common">Swimming crab</name>
    <name type="synonym">Neptunus trituberculatus</name>
    <dbReference type="NCBI Taxonomy" id="210409"/>
    <lineage>
        <taxon>Eukaryota</taxon>
        <taxon>Metazoa</taxon>
        <taxon>Ecdysozoa</taxon>
        <taxon>Arthropoda</taxon>
        <taxon>Crustacea</taxon>
        <taxon>Multicrustacea</taxon>
        <taxon>Malacostraca</taxon>
        <taxon>Eumalacostraca</taxon>
        <taxon>Eucarida</taxon>
        <taxon>Decapoda</taxon>
        <taxon>Pleocyemata</taxon>
        <taxon>Brachyura</taxon>
        <taxon>Eubrachyura</taxon>
        <taxon>Portunoidea</taxon>
        <taxon>Portunidae</taxon>
        <taxon>Portuninae</taxon>
        <taxon>Portunus</taxon>
    </lineage>
</organism>
<dbReference type="EMBL" id="VSRR010076243">
    <property type="protein sequence ID" value="MPC87984.1"/>
    <property type="molecule type" value="Genomic_DNA"/>
</dbReference>
<proteinExistence type="predicted"/>
<accession>A0A5B7J689</accession>
<sequence length="96" mass="10100">MKGVTSERALPSVPLLAHWNETSKSRQTLPRESLARAAKEGLRTGAEEGLTAVEVEGRGPHSTKGVPGAGRGWARALSVASWSILSALDFEDCSAS</sequence>
<comment type="caution">
    <text evidence="1">The sequence shown here is derived from an EMBL/GenBank/DDBJ whole genome shotgun (WGS) entry which is preliminary data.</text>
</comment>
<keyword evidence="2" id="KW-1185">Reference proteome</keyword>